<proteinExistence type="predicted"/>
<sequence>MHRPNKKCSPKKILNHVAIRIKNFGFCISSFPNRFC</sequence>
<protein>
    <submittedName>
        <fullName evidence="1">Uncharacterized protein</fullName>
    </submittedName>
</protein>
<name>A0A2P2QV07_RHIMU</name>
<organism evidence="1">
    <name type="scientific">Rhizophora mucronata</name>
    <name type="common">Asiatic mangrove</name>
    <dbReference type="NCBI Taxonomy" id="61149"/>
    <lineage>
        <taxon>Eukaryota</taxon>
        <taxon>Viridiplantae</taxon>
        <taxon>Streptophyta</taxon>
        <taxon>Embryophyta</taxon>
        <taxon>Tracheophyta</taxon>
        <taxon>Spermatophyta</taxon>
        <taxon>Magnoliopsida</taxon>
        <taxon>eudicotyledons</taxon>
        <taxon>Gunneridae</taxon>
        <taxon>Pentapetalae</taxon>
        <taxon>rosids</taxon>
        <taxon>fabids</taxon>
        <taxon>Malpighiales</taxon>
        <taxon>Rhizophoraceae</taxon>
        <taxon>Rhizophora</taxon>
    </lineage>
</organism>
<accession>A0A2P2QV07</accession>
<evidence type="ECO:0000313" key="1">
    <source>
        <dbReference type="EMBL" id="MBX70714.1"/>
    </source>
</evidence>
<dbReference type="EMBL" id="GGEC01090230">
    <property type="protein sequence ID" value="MBX70714.1"/>
    <property type="molecule type" value="Transcribed_RNA"/>
</dbReference>
<dbReference type="AlphaFoldDB" id="A0A2P2QV07"/>
<reference evidence="1" key="1">
    <citation type="submission" date="2018-02" db="EMBL/GenBank/DDBJ databases">
        <title>Rhizophora mucronata_Transcriptome.</title>
        <authorList>
            <person name="Meera S.P."/>
            <person name="Sreeshan A."/>
            <person name="Augustine A."/>
        </authorList>
    </citation>
    <scope>NUCLEOTIDE SEQUENCE</scope>
    <source>
        <tissue evidence="1">Leaf</tissue>
    </source>
</reference>